<keyword evidence="2" id="KW-1185">Reference proteome</keyword>
<comment type="caution">
    <text evidence="1">The sequence shown here is derived from an EMBL/GenBank/DDBJ whole genome shotgun (WGS) entry which is preliminary data.</text>
</comment>
<feature type="non-terminal residue" evidence="1">
    <location>
        <position position="1"/>
    </location>
</feature>
<evidence type="ECO:0000313" key="2">
    <source>
        <dbReference type="Proteomes" id="UP000789920"/>
    </source>
</evidence>
<gene>
    <name evidence="1" type="ORF">RPERSI_LOCUS30166</name>
</gene>
<dbReference type="Proteomes" id="UP000789920">
    <property type="component" value="Unassembled WGS sequence"/>
</dbReference>
<evidence type="ECO:0000313" key="1">
    <source>
        <dbReference type="EMBL" id="CAG8837087.1"/>
    </source>
</evidence>
<organism evidence="1 2">
    <name type="scientific">Racocetra persica</name>
    <dbReference type="NCBI Taxonomy" id="160502"/>
    <lineage>
        <taxon>Eukaryota</taxon>
        <taxon>Fungi</taxon>
        <taxon>Fungi incertae sedis</taxon>
        <taxon>Mucoromycota</taxon>
        <taxon>Glomeromycotina</taxon>
        <taxon>Glomeromycetes</taxon>
        <taxon>Diversisporales</taxon>
        <taxon>Gigasporaceae</taxon>
        <taxon>Racocetra</taxon>
    </lineage>
</organism>
<accession>A0ACA9SF50</accession>
<proteinExistence type="predicted"/>
<reference evidence="1" key="1">
    <citation type="submission" date="2021-06" db="EMBL/GenBank/DDBJ databases">
        <authorList>
            <person name="Kallberg Y."/>
            <person name="Tangrot J."/>
            <person name="Rosling A."/>
        </authorList>
    </citation>
    <scope>NUCLEOTIDE SEQUENCE</scope>
    <source>
        <strain evidence="1">MA461A</strain>
    </source>
</reference>
<protein>
    <submittedName>
        <fullName evidence="1">1008_t:CDS:1</fullName>
    </submittedName>
</protein>
<name>A0ACA9SF50_9GLOM</name>
<feature type="non-terminal residue" evidence="1">
    <location>
        <position position="73"/>
    </location>
</feature>
<sequence>QNLYLDPAIRDWVLIPIMVVMVLVGVFRDQVTVLLGGSSTKKPGLKAIRETRILARGATLRSYGNHIPLTSFT</sequence>
<dbReference type="EMBL" id="CAJVQC010116607">
    <property type="protein sequence ID" value="CAG8837087.1"/>
    <property type="molecule type" value="Genomic_DNA"/>
</dbReference>